<dbReference type="Proteomes" id="UP001271769">
    <property type="component" value="Unassembled WGS sequence"/>
</dbReference>
<proteinExistence type="predicted"/>
<feature type="region of interest" description="Disordered" evidence="1">
    <location>
        <begin position="205"/>
        <end position="241"/>
    </location>
</feature>
<name>A0ABU5DZE1_9PROT</name>
<comment type="caution">
    <text evidence="2">The sequence shown here is derived from an EMBL/GenBank/DDBJ whole genome shotgun (WGS) entry which is preliminary data.</text>
</comment>
<gene>
    <name evidence="2" type="ORF">SMD31_11970</name>
</gene>
<keyword evidence="3" id="KW-1185">Reference proteome</keyword>
<reference evidence="2 3" key="1">
    <citation type="journal article" date="2013" name="Antonie Van Leeuwenhoek">
        <title>Dongia rigui sp. nov., isolated from freshwater of a large wetland in Korea.</title>
        <authorList>
            <person name="Baik K.S."/>
            <person name="Hwang Y.M."/>
            <person name="Choi J.S."/>
            <person name="Kwon J."/>
            <person name="Seong C.N."/>
        </authorList>
    </citation>
    <scope>NUCLEOTIDE SEQUENCE [LARGE SCALE GENOMIC DNA]</scope>
    <source>
        <strain evidence="2 3">04SU4-P</strain>
    </source>
</reference>
<protein>
    <submittedName>
        <fullName evidence="2">Uncharacterized protein</fullName>
    </submittedName>
</protein>
<organism evidence="2 3">
    <name type="scientific">Dongia rigui</name>
    <dbReference type="NCBI Taxonomy" id="940149"/>
    <lineage>
        <taxon>Bacteria</taxon>
        <taxon>Pseudomonadati</taxon>
        <taxon>Pseudomonadota</taxon>
        <taxon>Alphaproteobacteria</taxon>
        <taxon>Rhodospirillales</taxon>
        <taxon>Dongiaceae</taxon>
        <taxon>Dongia</taxon>
    </lineage>
</organism>
<evidence type="ECO:0000256" key="1">
    <source>
        <dbReference type="SAM" id="MobiDB-lite"/>
    </source>
</evidence>
<dbReference type="EMBL" id="JAXCLX010000002">
    <property type="protein sequence ID" value="MDY0872650.1"/>
    <property type="molecule type" value="Genomic_DNA"/>
</dbReference>
<sequence>MSTLEAVWHQYFQIWRRTLDQAGIDLNQLVTHIELDDGGNATRDYVRADEFVFWKTDEIAAELERNRAFWAKAPGTPGRIIQDRVSGGKGRLMTLQLLASADGSPVAIAAVLTAASLYEPARARRATKGLPPEDCYDSIYDAARYLLGQFYATDVPWSGFIKHALPTERSISWPKTDTLEAAMSAVAAEHATFLTTWKIIRASFPRPPASEGPDETKGSVTSLQEWRNRAGTDASGDTDKA</sequence>
<evidence type="ECO:0000313" key="2">
    <source>
        <dbReference type="EMBL" id="MDY0872650.1"/>
    </source>
</evidence>
<accession>A0ABU5DZE1</accession>
<evidence type="ECO:0000313" key="3">
    <source>
        <dbReference type="Proteomes" id="UP001271769"/>
    </source>
</evidence>
<dbReference type="RefSeq" id="WP_320501125.1">
    <property type="nucleotide sequence ID" value="NZ_JAXCLX010000002.1"/>
</dbReference>